<evidence type="ECO:0000313" key="2">
    <source>
        <dbReference type="EMBL" id="AHE96951.1"/>
    </source>
</evidence>
<protein>
    <submittedName>
        <fullName evidence="2">Twitching motility protein PilT</fullName>
    </submittedName>
</protein>
<dbReference type="NCBIfam" id="TIGR00305">
    <property type="entry name" value="putative toxin-antitoxin system toxin component, PIN family"/>
    <property type="match status" value="1"/>
</dbReference>
<dbReference type="InterPro" id="IPR002716">
    <property type="entry name" value="PIN_dom"/>
</dbReference>
<proteinExistence type="predicted"/>
<dbReference type="PANTHER" id="PTHR34610:SF4">
    <property type="entry name" value="SLL8027 PROTEIN"/>
    <property type="match status" value="1"/>
</dbReference>
<dbReference type="AlphaFoldDB" id="W0DF14"/>
<evidence type="ECO:0000313" key="3">
    <source>
        <dbReference type="Proteomes" id="UP000005289"/>
    </source>
</evidence>
<dbReference type="KEGG" id="tti:THITH_00195"/>
<reference evidence="2 3" key="1">
    <citation type="submission" date="2013-12" db="EMBL/GenBank/DDBJ databases">
        <authorList>
            <consortium name="DOE Joint Genome Institute"/>
            <person name="Muyzer G."/>
            <person name="Huntemann M."/>
            <person name="Han J."/>
            <person name="Chen A."/>
            <person name="Kyrpides N."/>
            <person name="Mavromatis K."/>
            <person name="Markowitz V."/>
            <person name="Palaniappan K."/>
            <person name="Ivanova N."/>
            <person name="Schaumberg A."/>
            <person name="Pati A."/>
            <person name="Liolios K."/>
            <person name="Nordberg H.P."/>
            <person name="Cantor M.N."/>
            <person name="Hua S.X."/>
            <person name="Woyke T."/>
        </authorList>
    </citation>
    <scope>NUCLEOTIDE SEQUENCE [LARGE SCALE GENOMIC DNA]</scope>
    <source>
        <strain evidence="2 3">ARh 1</strain>
    </source>
</reference>
<dbReference type="STRING" id="713585.THITH_00195"/>
<dbReference type="InterPro" id="IPR002850">
    <property type="entry name" value="PIN_toxin-like"/>
</dbReference>
<dbReference type="HOGENOM" id="CLU_116617_3_1_6"/>
<dbReference type="EMBL" id="CP007029">
    <property type="protein sequence ID" value="AHE96951.1"/>
    <property type="molecule type" value="Genomic_DNA"/>
</dbReference>
<name>W0DF14_9GAMM</name>
<keyword evidence="3" id="KW-1185">Reference proteome</keyword>
<dbReference type="InterPro" id="IPR029060">
    <property type="entry name" value="PIN-like_dom_sf"/>
</dbReference>
<accession>W0DF14</accession>
<evidence type="ECO:0000259" key="1">
    <source>
        <dbReference type="Pfam" id="PF13470"/>
    </source>
</evidence>
<sequence>MRVVVDTNVLLSGLMYPTSTPGRIVAAWRNAAFELVLTRAQLTEIARVLSYPKIARVLCWDPDQSERFLKQLYLRSVMVPLPESLPAEVPADPDDSPILSSLLVARAEYLVTGDSDLLALKDRYPILAPQAFVALL</sequence>
<dbReference type="OrthoDB" id="9802272at2"/>
<dbReference type="PANTHER" id="PTHR34610">
    <property type="entry name" value="SSL7007 PROTEIN"/>
    <property type="match status" value="1"/>
</dbReference>
<gene>
    <name evidence="2" type="ORF">THITH_00195</name>
</gene>
<dbReference type="SUPFAM" id="SSF88723">
    <property type="entry name" value="PIN domain-like"/>
    <property type="match status" value="1"/>
</dbReference>
<feature type="domain" description="PIN" evidence="1">
    <location>
        <begin position="2"/>
        <end position="115"/>
    </location>
</feature>
<organism evidence="2 3">
    <name type="scientific">Thioalkalivibrio paradoxus ARh 1</name>
    <dbReference type="NCBI Taxonomy" id="713585"/>
    <lineage>
        <taxon>Bacteria</taxon>
        <taxon>Pseudomonadati</taxon>
        <taxon>Pseudomonadota</taxon>
        <taxon>Gammaproteobacteria</taxon>
        <taxon>Chromatiales</taxon>
        <taxon>Ectothiorhodospiraceae</taxon>
        <taxon>Thioalkalivibrio</taxon>
    </lineage>
</organism>
<dbReference type="Proteomes" id="UP000005289">
    <property type="component" value="Chromosome"/>
</dbReference>
<dbReference type="Pfam" id="PF13470">
    <property type="entry name" value="PIN_3"/>
    <property type="match status" value="1"/>
</dbReference>